<dbReference type="SUPFAM" id="SSF51316">
    <property type="entry name" value="Mss4-like"/>
    <property type="match status" value="1"/>
</dbReference>
<dbReference type="Gene3D" id="2.170.150.10">
    <property type="entry name" value="Metal Binding Protein, Guanine Nucleotide Exchange Factor, Chain A"/>
    <property type="match status" value="1"/>
</dbReference>
<dbReference type="InterPro" id="IPR034737">
    <property type="entry name" value="TCTP"/>
</dbReference>
<evidence type="ECO:0000259" key="3">
    <source>
        <dbReference type="PROSITE" id="PS51797"/>
    </source>
</evidence>
<keyword evidence="5" id="KW-1185">Reference proteome</keyword>
<evidence type="ECO:0000256" key="2">
    <source>
        <dbReference type="PROSITE-ProRule" id="PRU01133"/>
    </source>
</evidence>
<name>A0ABR3ZFK3_9PEZI</name>
<dbReference type="PANTHER" id="PTHR11991:SF0">
    <property type="entry name" value="TRANSLATIONALLY-CONTROLLED TUMOR PROTEIN"/>
    <property type="match status" value="1"/>
</dbReference>
<gene>
    <name evidence="4" type="ORF">Cpir12675_001949</name>
</gene>
<dbReference type="Proteomes" id="UP001583280">
    <property type="component" value="Unassembled WGS sequence"/>
</dbReference>
<dbReference type="PROSITE" id="PS01003">
    <property type="entry name" value="TCTP_2"/>
    <property type="match status" value="1"/>
</dbReference>
<feature type="domain" description="TCTP" evidence="3">
    <location>
        <begin position="1"/>
        <end position="165"/>
    </location>
</feature>
<dbReference type="InterPro" id="IPR018105">
    <property type="entry name" value="Translational_control_tumour_p"/>
</dbReference>
<dbReference type="PRINTS" id="PR01653">
    <property type="entry name" value="TCTPROTEIN"/>
</dbReference>
<organism evidence="4 5">
    <name type="scientific">Ceratocystis pirilliformis</name>
    <dbReference type="NCBI Taxonomy" id="259994"/>
    <lineage>
        <taxon>Eukaryota</taxon>
        <taxon>Fungi</taxon>
        <taxon>Dikarya</taxon>
        <taxon>Ascomycota</taxon>
        <taxon>Pezizomycotina</taxon>
        <taxon>Sordariomycetes</taxon>
        <taxon>Hypocreomycetidae</taxon>
        <taxon>Microascales</taxon>
        <taxon>Ceratocystidaceae</taxon>
        <taxon>Ceratocystis</taxon>
    </lineage>
</organism>
<proteinExistence type="inferred from homology"/>
<sequence length="165" mass="18648">MLIYKDILSNDEMISDSYDLKEVDGIVYEADCAMITLGAVNINTGANASAEEAEETLDDGEIKVNNIINSFRLQETSFNKQSFIPYLKEYMKAIKAKLPPNQVEAFEAGAKKFVKETLLPNFKNYEFYTGESQSPDGMVALLNYRKDGVTPYFTFWKHGLVTEKV</sequence>
<dbReference type="InterPro" id="IPR011057">
    <property type="entry name" value="Mss4-like_sf"/>
</dbReference>
<accession>A0ABR3ZFK3</accession>
<comment type="similarity">
    <text evidence="2">Belongs to the TCTP family.</text>
</comment>
<evidence type="ECO:0000313" key="5">
    <source>
        <dbReference type="Proteomes" id="UP001583280"/>
    </source>
</evidence>
<dbReference type="PROSITE" id="PS51797">
    <property type="entry name" value="TCTP_3"/>
    <property type="match status" value="1"/>
</dbReference>
<dbReference type="Pfam" id="PF00838">
    <property type="entry name" value="TCTP"/>
    <property type="match status" value="1"/>
</dbReference>
<dbReference type="EMBL" id="JAWDJO010000034">
    <property type="protein sequence ID" value="KAL1898324.1"/>
    <property type="molecule type" value="Genomic_DNA"/>
</dbReference>
<dbReference type="InterPro" id="IPR018103">
    <property type="entry name" value="Translation_control_tumour_CS"/>
</dbReference>
<dbReference type="InterPro" id="IPR011323">
    <property type="entry name" value="Mss4/transl-control_tumour"/>
</dbReference>
<comment type="caution">
    <text evidence="4">The sequence shown here is derived from an EMBL/GenBank/DDBJ whole genome shotgun (WGS) entry which is preliminary data.</text>
</comment>
<reference evidence="4 5" key="1">
    <citation type="journal article" date="2024" name="IMA Fungus">
        <title>IMA Genome - F19 : A genome assembly and annotation guide to empower mycologists, including annotated draft genome sequences of Ceratocystis pirilliformis, Diaporthe australafricana, Fusarium ophioides, Paecilomyces lecythidis, and Sporothrix stenoceras.</title>
        <authorList>
            <person name="Aylward J."/>
            <person name="Wilson A.M."/>
            <person name="Visagie C.M."/>
            <person name="Spraker J."/>
            <person name="Barnes I."/>
            <person name="Buitendag C."/>
            <person name="Ceriani C."/>
            <person name="Del Mar Angel L."/>
            <person name="du Plessis D."/>
            <person name="Fuchs T."/>
            <person name="Gasser K."/>
            <person name="Kramer D."/>
            <person name="Li W."/>
            <person name="Munsamy K."/>
            <person name="Piso A."/>
            <person name="Price J.L."/>
            <person name="Sonnekus B."/>
            <person name="Thomas C."/>
            <person name="van der Nest A."/>
            <person name="van Dijk A."/>
            <person name="van Heerden A."/>
            <person name="van Vuuren N."/>
            <person name="Yilmaz N."/>
            <person name="Duong T.A."/>
            <person name="van der Merwe N.A."/>
            <person name="Wingfield M.J."/>
            <person name="Wingfield B.D."/>
        </authorList>
    </citation>
    <scope>NUCLEOTIDE SEQUENCE [LARGE SCALE GENOMIC DNA]</scope>
    <source>
        <strain evidence="4 5">CMW 12675</strain>
    </source>
</reference>
<protein>
    <recommendedName>
        <fullName evidence="1">Translationally-controlled tumor protein homolog</fullName>
    </recommendedName>
</protein>
<evidence type="ECO:0000313" key="4">
    <source>
        <dbReference type="EMBL" id="KAL1898324.1"/>
    </source>
</evidence>
<dbReference type="PANTHER" id="PTHR11991">
    <property type="entry name" value="TRANSLATIONALLY CONTROLLED TUMOR PROTEIN-RELATED"/>
    <property type="match status" value="1"/>
</dbReference>
<evidence type="ECO:0000256" key="1">
    <source>
        <dbReference type="ARBA" id="ARBA00014759"/>
    </source>
</evidence>